<evidence type="ECO:0008006" key="3">
    <source>
        <dbReference type="Google" id="ProtNLM"/>
    </source>
</evidence>
<dbReference type="EMBL" id="CAAHFG010000002">
    <property type="protein sequence ID" value="VGO15388.1"/>
    <property type="molecule type" value="Genomic_DNA"/>
</dbReference>
<dbReference type="InterPro" id="IPR023296">
    <property type="entry name" value="Glyco_hydro_beta-prop_sf"/>
</dbReference>
<keyword evidence="2" id="KW-1185">Reference proteome</keyword>
<dbReference type="RefSeq" id="WP_136080957.1">
    <property type="nucleotide sequence ID" value="NZ_CAAHFG010000002.1"/>
</dbReference>
<sequence>MMVRLVAITVLGMGLQSITAFESYSTEPTDNPLKAKMGLPLKEGGFVREGFHLWDPSIVKVGDIYHLFASCWPDDDFQKWKQSYAVRATSKNLLGPYTYVEDVLLPRPGNFFDSQGVHNPKVIFHEGKYYLYHLGIPRWQSGVAVADSIEGPWERRDESCIPLNNPAMWIHDDGSVYGVGKVKIPNPKYDGSKEFNHQFHYLQAVKGNSIFGPYTHLHGKKENALPENFENEDPCIWFDGERYHVLVTDLHGYATGLRRGFTYYTSEGGLKYELVSKDPLFSMMHPIRFADGSEFKFARIERPNVVLNEKGEVIAVLAACLPPKNQGGSRILVFPVNKYYRSGD</sequence>
<evidence type="ECO:0000313" key="2">
    <source>
        <dbReference type="Proteomes" id="UP000366872"/>
    </source>
</evidence>
<dbReference type="Proteomes" id="UP000366872">
    <property type="component" value="Unassembled WGS sequence"/>
</dbReference>
<evidence type="ECO:0000313" key="1">
    <source>
        <dbReference type="EMBL" id="VGO15388.1"/>
    </source>
</evidence>
<name>A0A6C2U5N5_PONDE</name>
<gene>
    <name evidence="1" type="ORF">PDESU_03971</name>
</gene>
<dbReference type="Gene3D" id="2.115.10.20">
    <property type="entry name" value="Glycosyl hydrolase domain, family 43"/>
    <property type="match status" value="1"/>
</dbReference>
<accession>A0A6C2U5N5</accession>
<protein>
    <recommendedName>
        <fullName evidence="3">Glycosyl hydrolases family 43</fullName>
    </recommendedName>
</protein>
<proteinExistence type="predicted"/>
<organism evidence="1 2">
    <name type="scientific">Pontiella desulfatans</name>
    <dbReference type="NCBI Taxonomy" id="2750659"/>
    <lineage>
        <taxon>Bacteria</taxon>
        <taxon>Pseudomonadati</taxon>
        <taxon>Kiritimatiellota</taxon>
        <taxon>Kiritimatiellia</taxon>
        <taxon>Kiritimatiellales</taxon>
        <taxon>Pontiellaceae</taxon>
        <taxon>Pontiella</taxon>
    </lineage>
</organism>
<dbReference type="AlphaFoldDB" id="A0A6C2U5N5"/>
<dbReference type="SUPFAM" id="SSF75005">
    <property type="entry name" value="Arabinanase/levansucrase/invertase"/>
    <property type="match status" value="1"/>
</dbReference>
<reference evidence="1 2" key="1">
    <citation type="submission" date="2019-04" db="EMBL/GenBank/DDBJ databases">
        <authorList>
            <person name="Van Vliet M D."/>
        </authorList>
    </citation>
    <scope>NUCLEOTIDE SEQUENCE [LARGE SCALE GENOMIC DNA]</scope>
    <source>
        <strain evidence="1 2">F1</strain>
    </source>
</reference>
<dbReference type="CDD" id="cd08994">
    <property type="entry name" value="GH43_62_32_68_117_130-like"/>
    <property type="match status" value="1"/>
</dbReference>